<keyword evidence="11" id="KW-1185">Reference proteome</keyword>
<evidence type="ECO:0000259" key="9">
    <source>
        <dbReference type="Pfam" id="PF02932"/>
    </source>
</evidence>
<feature type="transmembrane region" description="Helical" evidence="6">
    <location>
        <begin position="405"/>
        <end position="427"/>
    </location>
</feature>
<dbReference type="CDD" id="cd19051">
    <property type="entry name" value="LGIC_TM_cation"/>
    <property type="match status" value="1"/>
</dbReference>
<dbReference type="InterPro" id="IPR036734">
    <property type="entry name" value="Neur_chan_lig-bd_sf"/>
</dbReference>
<evidence type="ECO:0000256" key="3">
    <source>
        <dbReference type="ARBA" id="ARBA00022989"/>
    </source>
</evidence>
<feature type="chain" id="PRO_5044893820" evidence="7">
    <location>
        <begin position="20"/>
        <end position="433"/>
    </location>
</feature>
<dbReference type="InterPro" id="IPR006201">
    <property type="entry name" value="Neur_channel"/>
</dbReference>
<dbReference type="InterPro" id="IPR036719">
    <property type="entry name" value="Neuro-gated_channel_TM_sf"/>
</dbReference>
<dbReference type="InterPro" id="IPR006202">
    <property type="entry name" value="Neur_chan_lig-bd"/>
</dbReference>
<evidence type="ECO:0000256" key="4">
    <source>
        <dbReference type="ARBA" id="ARBA00023136"/>
    </source>
</evidence>
<dbReference type="Gene3D" id="2.70.170.10">
    <property type="entry name" value="Neurotransmitter-gated ion-channel ligand-binding domain"/>
    <property type="match status" value="1"/>
</dbReference>
<organism evidence="10 11">
    <name type="scientific">Sinanodonta woodiana</name>
    <name type="common">Chinese pond mussel</name>
    <name type="synonym">Anodonta woodiana</name>
    <dbReference type="NCBI Taxonomy" id="1069815"/>
    <lineage>
        <taxon>Eukaryota</taxon>
        <taxon>Metazoa</taxon>
        <taxon>Spiralia</taxon>
        <taxon>Lophotrochozoa</taxon>
        <taxon>Mollusca</taxon>
        <taxon>Bivalvia</taxon>
        <taxon>Autobranchia</taxon>
        <taxon>Heteroconchia</taxon>
        <taxon>Palaeoheterodonta</taxon>
        <taxon>Unionida</taxon>
        <taxon>Unionoidea</taxon>
        <taxon>Unionidae</taxon>
        <taxon>Unioninae</taxon>
        <taxon>Sinanodonta</taxon>
    </lineage>
</organism>
<accession>A0ABD3WU98</accession>
<evidence type="ECO:0000259" key="8">
    <source>
        <dbReference type="Pfam" id="PF02931"/>
    </source>
</evidence>
<dbReference type="PANTHER" id="PTHR18945">
    <property type="entry name" value="NEUROTRANSMITTER GATED ION CHANNEL"/>
    <property type="match status" value="1"/>
</dbReference>
<dbReference type="InterPro" id="IPR006029">
    <property type="entry name" value="Neurotrans-gated_channel_TM"/>
</dbReference>
<dbReference type="EMBL" id="JBJQND010000005">
    <property type="protein sequence ID" value="KAL3877547.1"/>
    <property type="molecule type" value="Genomic_DNA"/>
</dbReference>
<reference evidence="10 11" key="1">
    <citation type="submission" date="2024-11" db="EMBL/GenBank/DDBJ databases">
        <title>Chromosome-level genome assembly of the freshwater bivalve Anodonta woodiana.</title>
        <authorList>
            <person name="Chen X."/>
        </authorList>
    </citation>
    <scope>NUCLEOTIDE SEQUENCE [LARGE SCALE GENOMIC DNA]</scope>
    <source>
        <strain evidence="10">MN2024</strain>
        <tissue evidence="10">Gills</tissue>
    </source>
</reference>
<dbReference type="CDD" id="cd18989">
    <property type="entry name" value="LGIC_ECD_cation"/>
    <property type="match status" value="1"/>
</dbReference>
<keyword evidence="3 6" id="KW-1133">Transmembrane helix</keyword>
<evidence type="ECO:0000256" key="5">
    <source>
        <dbReference type="SAM" id="MobiDB-lite"/>
    </source>
</evidence>
<dbReference type="Pfam" id="PF02932">
    <property type="entry name" value="Neur_chan_memb"/>
    <property type="match status" value="1"/>
</dbReference>
<dbReference type="AlphaFoldDB" id="A0ABD3WU98"/>
<evidence type="ECO:0000313" key="10">
    <source>
        <dbReference type="EMBL" id="KAL3877547.1"/>
    </source>
</evidence>
<gene>
    <name evidence="10" type="ORF">ACJMK2_035244</name>
</gene>
<evidence type="ECO:0000256" key="2">
    <source>
        <dbReference type="ARBA" id="ARBA00022692"/>
    </source>
</evidence>
<comment type="subcellular location">
    <subcellularLocation>
        <location evidence="1">Membrane</location>
        <topology evidence="1">Multi-pass membrane protein</topology>
    </subcellularLocation>
</comment>
<feature type="transmembrane region" description="Helical" evidence="6">
    <location>
        <begin position="262"/>
        <end position="280"/>
    </location>
</feature>
<comment type="caution">
    <text evidence="10">The sequence shown here is derived from an EMBL/GenBank/DDBJ whole genome shotgun (WGS) entry which is preliminary data.</text>
</comment>
<protein>
    <submittedName>
        <fullName evidence="10">Uncharacterized protein</fullName>
    </submittedName>
</protein>
<dbReference type="GO" id="GO:0016020">
    <property type="term" value="C:membrane"/>
    <property type="evidence" value="ECO:0007669"/>
    <property type="project" value="UniProtKB-SubCell"/>
</dbReference>
<feature type="region of interest" description="Disordered" evidence="5">
    <location>
        <begin position="354"/>
        <end position="381"/>
    </location>
</feature>
<feature type="transmembrane region" description="Helical" evidence="6">
    <location>
        <begin position="292"/>
        <end position="313"/>
    </location>
</feature>
<dbReference type="Pfam" id="PF02931">
    <property type="entry name" value="Neur_chan_LBD"/>
    <property type="match status" value="1"/>
</dbReference>
<keyword evidence="7" id="KW-0732">Signal</keyword>
<feature type="domain" description="Neurotransmitter-gated ion-channel transmembrane" evidence="9">
    <location>
        <begin position="240"/>
        <end position="382"/>
    </location>
</feature>
<evidence type="ECO:0000256" key="6">
    <source>
        <dbReference type="SAM" id="Phobius"/>
    </source>
</evidence>
<feature type="domain" description="Neurotransmitter-gated ion-channel ligand-binding" evidence="8">
    <location>
        <begin position="30"/>
        <end position="230"/>
    </location>
</feature>
<dbReference type="FunFam" id="2.70.170.10:FF:000028">
    <property type="entry name" value="AcetylCholine Receptor"/>
    <property type="match status" value="1"/>
</dbReference>
<keyword evidence="2 6" id="KW-0812">Transmembrane</keyword>
<evidence type="ECO:0000256" key="1">
    <source>
        <dbReference type="ARBA" id="ARBA00004141"/>
    </source>
</evidence>
<dbReference type="Gene3D" id="1.20.58.390">
    <property type="entry name" value="Neurotransmitter-gated ion-channel transmembrane domain"/>
    <property type="match status" value="1"/>
</dbReference>
<evidence type="ECO:0000256" key="7">
    <source>
        <dbReference type="SAM" id="SignalP"/>
    </source>
</evidence>
<sequence length="433" mass="49502">MRHFFLCFCICLALGYCFGVVGTESLSEARSLYDHLFQNYSQKLLPVLNQSHLVQVNVSLNLVSITDFDEISGELIVVAYLTLIWIDEQLCWETQQFGGKSSLVVFPEDVWTPKLSLIYPFQSTQWLGDGSAHIRIYANGFVSWFYGEVISALCSYDTTFYPFDSQSCKLELTTLGWTSTEVKLESPVNNVYLNYYIENDEWSLTQSIVESYSVQELSFICFTLKLKRKPQFPLIYIIGPVILLGGLNYWIILLPDDSGERVSCAMTVFLSFSVYMSIISNNMPKSSDPVSYIYYYLLLLMLLSGTIVILLIVSSILHKKVDSSLVPVYIKYVVWIFRLKFLRKQKNRVSHLDDSKTEDLSNDGTIPEKHRTDTNSSQVGKAEKVSPDTFYAECSWSLVASTFDLSFFVIFGISHTLITVTYLVILFRNMTVY</sequence>
<dbReference type="Proteomes" id="UP001634394">
    <property type="component" value="Unassembled WGS sequence"/>
</dbReference>
<feature type="signal peptide" evidence="7">
    <location>
        <begin position="1"/>
        <end position="19"/>
    </location>
</feature>
<dbReference type="SUPFAM" id="SSF63712">
    <property type="entry name" value="Nicotinic receptor ligand binding domain-like"/>
    <property type="match status" value="1"/>
</dbReference>
<evidence type="ECO:0000313" key="11">
    <source>
        <dbReference type="Proteomes" id="UP001634394"/>
    </source>
</evidence>
<name>A0ABD3WU98_SINWO</name>
<keyword evidence="4 6" id="KW-0472">Membrane</keyword>
<dbReference type="InterPro" id="IPR038050">
    <property type="entry name" value="Neuro_actylchol_rec"/>
</dbReference>
<feature type="transmembrane region" description="Helical" evidence="6">
    <location>
        <begin position="234"/>
        <end position="255"/>
    </location>
</feature>
<proteinExistence type="predicted"/>
<dbReference type="SUPFAM" id="SSF90112">
    <property type="entry name" value="Neurotransmitter-gated ion-channel transmembrane pore"/>
    <property type="match status" value="1"/>
</dbReference>